<dbReference type="Proteomes" id="UP000035680">
    <property type="component" value="Unassembled WGS sequence"/>
</dbReference>
<accession>A0A0K0FQE4</accession>
<dbReference type="PANTHER" id="PTHR11733">
    <property type="entry name" value="ZINC METALLOPROTEASE FAMILY M13 NEPRILYSIN-RELATED"/>
    <property type="match status" value="1"/>
</dbReference>
<dbReference type="AlphaFoldDB" id="A0A0K0FQE4"/>
<dbReference type="GO" id="GO:0016485">
    <property type="term" value="P:protein processing"/>
    <property type="evidence" value="ECO:0007669"/>
    <property type="project" value="TreeGrafter"/>
</dbReference>
<dbReference type="Gene3D" id="3.40.390.10">
    <property type="entry name" value="Collagenase (Catalytic Domain)"/>
    <property type="match status" value="1"/>
</dbReference>
<evidence type="ECO:0000259" key="1">
    <source>
        <dbReference type="Pfam" id="PF01431"/>
    </source>
</evidence>
<proteinExistence type="predicted"/>
<dbReference type="PANTHER" id="PTHR11733:SF238">
    <property type="entry name" value="FI07649P-RELATED"/>
    <property type="match status" value="1"/>
</dbReference>
<dbReference type="WBParaSite" id="SVE_1163300.1">
    <property type="protein sequence ID" value="SVE_1163300.1"/>
    <property type="gene ID" value="SVE_1163300"/>
</dbReference>
<dbReference type="InterPro" id="IPR024079">
    <property type="entry name" value="MetalloPept_cat_dom_sf"/>
</dbReference>
<dbReference type="PROSITE" id="PS51885">
    <property type="entry name" value="NEPRILYSIN"/>
    <property type="match status" value="1"/>
</dbReference>
<keyword evidence="2" id="KW-1185">Reference proteome</keyword>
<organism evidence="2 3">
    <name type="scientific">Strongyloides venezuelensis</name>
    <name type="common">Threadworm</name>
    <dbReference type="NCBI Taxonomy" id="75913"/>
    <lineage>
        <taxon>Eukaryota</taxon>
        <taxon>Metazoa</taxon>
        <taxon>Ecdysozoa</taxon>
        <taxon>Nematoda</taxon>
        <taxon>Chromadorea</taxon>
        <taxon>Rhabditida</taxon>
        <taxon>Tylenchina</taxon>
        <taxon>Panagrolaimomorpha</taxon>
        <taxon>Strongyloidoidea</taxon>
        <taxon>Strongyloididae</taxon>
        <taxon>Strongyloides</taxon>
    </lineage>
</organism>
<dbReference type="GO" id="GO:0004222">
    <property type="term" value="F:metalloendopeptidase activity"/>
    <property type="evidence" value="ECO:0007669"/>
    <property type="project" value="InterPro"/>
</dbReference>
<sequence length="188" mass="21845">MKFVRNFDKLNLTNPSFSKHYPNTFNFGYFGYAIAHEILHSFDSENYNRTLEEKSIENFGDRSDCFVKQYGMQENGITNKNISDSLTLVENIPDNGGIKIAQRVYMKYLQSDGGKDLVVLGFEDFTNEQLFFISFEEQIKIDEHPPAETRTNVALSNYKPFSDAFKCKLNSNMNPEDKCELWKNQKQN</sequence>
<reference evidence="3" key="2">
    <citation type="submission" date="2015-08" db="UniProtKB">
        <authorList>
            <consortium name="WormBaseParasite"/>
        </authorList>
    </citation>
    <scope>IDENTIFICATION</scope>
</reference>
<protein>
    <submittedName>
        <fullName evidence="3">Phosphate-regulating neutral endopeptidase (inferred by orthology to a human protein)</fullName>
    </submittedName>
</protein>
<dbReference type="InterPro" id="IPR000718">
    <property type="entry name" value="Peptidase_M13"/>
</dbReference>
<evidence type="ECO:0000313" key="3">
    <source>
        <dbReference type="WBParaSite" id="SVE_1163300.1"/>
    </source>
</evidence>
<feature type="domain" description="Peptidase M13 C-terminal" evidence="1">
    <location>
        <begin position="12"/>
        <end position="181"/>
    </location>
</feature>
<dbReference type="Pfam" id="PF01431">
    <property type="entry name" value="Peptidase_M13"/>
    <property type="match status" value="1"/>
</dbReference>
<dbReference type="InterPro" id="IPR018497">
    <property type="entry name" value="Peptidase_M13_C"/>
</dbReference>
<name>A0A0K0FQE4_STRVS</name>
<reference evidence="2" key="1">
    <citation type="submission" date="2014-07" db="EMBL/GenBank/DDBJ databases">
        <authorList>
            <person name="Martin A.A"/>
            <person name="De Silva N."/>
        </authorList>
    </citation>
    <scope>NUCLEOTIDE SEQUENCE</scope>
</reference>
<dbReference type="SUPFAM" id="SSF55486">
    <property type="entry name" value="Metalloproteases ('zincins'), catalytic domain"/>
    <property type="match status" value="1"/>
</dbReference>
<evidence type="ECO:0000313" key="2">
    <source>
        <dbReference type="Proteomes" id="UP000035680"/>
    </source>
</evidence>
<dbReference type="GO" id="GO:0005886">
    <property type="term" value="C:plasma membrane"/>
    <property type="evidence" value="ECO:0007669"/>
    <property type="project" value="TreeGrafter"/>
</dbReference>
<dbReference type="PRINTS" id="PR00786">
    <property type="entry name" value="NEPRILYSIN"/>
</dbReference>